<sequence length="211" mass="23700">MECVGAERTQGAPRLASCTPLARAEDDISQSFRVRPRGCTYVFPNLRLRRGVEQRRDALKFKPFSPVLCPKGPECTYGGFCFIVSKLGCIVVLELNVDAASLCIDWYYCKLNWRACIEGEKKSANIRPIRGPIFVQYSSNRARFGRILVRSYLINIRPISGQYTPYWPHIGRADFASNSGIISMATLAWLKREGKSARLLARRHDGSSSCG</sequence>
<accession>A0AAD7IVL8</accession>
<dbReference type="EMBL" id="JARKIB010000062">
    <property type="protein sequence ID" value="KAJ7751438.1"/>
    <property type="molecule type" value="Genomic_DNA"/>
</dbReference>
<dbReference type="Proteomes" id="UP001215598">
    <property type="component" value="Unassembled WGS sequence"/>
</dbReference>
<gene>
    <name evidence="1" type="ORF">B0H16DRAFT_1460341</name>
</gene>
<reference evidence="1" key="1">
    <citation type="submission" date="2023-03" db="EMBL/GenBank/DDBJ databases">
        <title>Massive genome expansion in bonnet fungi (Mycena s.s.) driven by repeated elements and novel gene families across ecological guilds.</title>
        <authorList>
            <consortium name="Lawrence Berkeley National Laboratory"/>
            <person name="Harder C.B."/>
            <person name="Miyauchi S."/>
            <person name="Viragh M."/>
            <person name="Kuo A."/>
            <person name="Thoen E."/>
            <person name="Andreopoulos B."/>
            <person name="Lu D."/>
            <person name="Skrede I."/>
            <person name="Drula E."/>
            <person name="Henrissat B."/>
            <person name="Morin E."/>
            <person name="Kohler A."/>
            <person name="Barry K."/>
            <person name="LaButti K."/>
            <person name="Morin E."/>
            <person name="Salamov A."/>
            <person name="Lipzen A."/>
            <person name="Mereny Z."/>
            <person name="Hegedus B."/>
            <person name="Baldrian P."/>
            <person name="Stursova M."/>
            <person name="Weitz H."/>
            <person name="Taylor A."/>
            <person name="Grigoriev I.V."/>
            <person name="Nagy L.G."/>
            <person name="Martin F."/>
            <person name="Kauserud H."/>
        </authorList>
    </citation>
    <scope>NUCLEOTIDE SEQUENCE</scope>
    <source>
        <strain evidence="1">CBHHK182m</strain>
    </source>
</reference>
<proteinExistence type="predicted"/>
<comment type="caution">
    <text evidence="1">The sequence shown here is derived from an EMBL/GenBank/DDBJ whole genome shotgun (WGS) entry which is preliminary data.</text>
</comment>
<evidence type="ECO:0000313" key="2">
    <source>
        <dbReference type="Proteomes" id="UP001215598"/>
    </source>
</evidence>
<keyword evidence="2" id="KW-1185">Reference proteome</keyword>
<dbReference type="AlphaFoldDB" id="A0AAD7IVL8"/>
<name>A0AAD7IVL8_9AGAR</name>
<evidence type="ECO:0000313" key="1">
    <source>
        <dbReference type="EMBL" id="KAJ7751438.1"/>
    </source>
</evidence>
<organism evidence="1 2">
    <name type="scientific">Mycena metata</name>
    <dbReference type="NCBI Taxonomy" id="1033252"/>
    <lineage>
        <taxon>Eukaryota</taxon>
        <taxon>Fungi</taxon>
        <taxon>Dikarya</taxon>
        <taxon>Basidiomycota</taxon>
        <taxon>Agaricomycotina</taxon>
        <taxon>Agaricomycetes</taxon>
        <taxon>Agaricomycetidae</taxon>
        <taxon>Agaricales</taxon>
        <taxon>Marasmiineae</taxon>
        <taxon>Mycenaceae</taxon>
        <taxon>Mycena</taxon>
    </lineage>
</organism>
<protein>
    <submittedName>
        <fullName evidence="1">Uncharacterized protein</fullName>
    </submittedName>
</protein>